<accession>A0A803PZI0</accession>
<organism evidence="2 3">
    <name type="scientific">Cannabis sativa</name>
    <name type="common">Hemp</name>
    <name type="synonym">Marijuana</name>
    <dbReference type="NCBI Taxonomy" id="3483"/>
    <lineage>
        <taxon>Eukaryota</taxon>
        <taxon>Viridiplantae</taxon>
        <taxon>Streptophyta</taxon>
        <taxon>Embryophyta</taxon>
        <taxon>Tracheophyta</taxon>
        <taxon>Spermatophyta</taxon>
        <taxon>Magnoliopsida</taxon>
        <taxon>eudicotyledons</taxon>
        <taxon>Gunneridae</taxon>
        <taxon>Pentapetalae</taxon>
        <taxon>rosids</taxon>
        <taxon>fabids</taxon>
        <taxon>Rosales</taxon>
        <taxon>Cannabaceae</taxon>
        <taxon>Cannabis</taxon>
    </lineage>
</organism>
<feature type="region of interest" description="Disordered" evidence="1">
    <location>
        <begin position="1"/>
        <end position="33"/>
    </location>
</feature>
<evidence type="ECO:0000256" key="1">
    <source>
        <dbReference type="SAM" id="MobiDB-lite"/>
    </source>
</evidence>
<name>A0A803PZI0_CANSA</name>
<dbReference type="Proteomes" id="UP000596661">
    <property type="component" value="Chromosome 6"/>
</dbReference>
<evidence type="ECO:0000313" key="3">
    <source>
        <dbReference type="Proteomes" id="UP000596661"/>
    </source>
</evidence>
<dbReference type="EMBL" id="UZAU01000575">
    <property type="status" value="NOT_ANNOTATED_CDS"/>
    <property type="molecule type" value="Genomic_DNA"/>
</dbReference>
<feature type="compositionally biased region" description="Basic residues" evidence="1">
    <location>
        <begin position="128"/>
        <end position="139"/>
    </location>
</feature>
<sequence length="139" mass="14940">MVETERSKRPRRVDTPALSANSGIPSNVDEYPAPPGVVKVVTGGKIDGVVICEVWAVVVLVEGAGSTLSSPKHGAKVPSWKVLSDLGFEECLWHGRVGPQQKPTWAEKKGEKKKKGAATTNGSLPRVRVLKKKQAPSRH</sequence>
<dbReference type="AlphaFoldDB" id="A0A803PZI0"/>
<protein>
    <submittedName>
        <fullName evidence="2">Uncharacterized protein</fullName>
    </submittedName>
</protein>
<reference evidence="2" key="2">
    <citation type="submission" date="2021-03" db="UniProtKB">
        <authorList>
            <consortium name="EnsemblPlants"/>
        </authorList>
    </citation>
    <scope>IDENTIFICATION</scope>
</reference>
<reference evidence="2" key="1">
    <citation type="submission" date="2018-11" db="EMBL/GenBank/DDBJ databases">
        <authorList>
            <person name="Grassa J C."/>
        </authorList>
    </citation>
    <scope>NUCLEOTIDE SEQUENCE [LARGE SCALE GENOMIC DNA]</scope>
</reference>
<feature type="region of interest" description="Disordered" evidence="1">
    <location>
        <begin position="99"/>
        <end position="139"/>
    </location>
</feature>
<dbReference type="EnsemblPlants" id="evm.model.06.698">
    <property type="protein sequence ID" value="cds.evm.model.06.698"/>
    <property type="gene ID" value="evm.TU.06.698"/>
</dbReference>
<evidence type="ECO:0000313" key="2">
    <source>
        <dbReference type="EnsemblPlants" id="cds.evm.model.06.698"/>
    </source>
</evidence>
<dbReference type="Gramene" id="evm.model.06.698">
    <property type="protein sequence ID" value="cds.evm.model.06.698"/>
    <property type="gene ID" value="evm.TU.06.698"/>
</dbReference>
<proteinExistence type="predicted"/>
<keyword evidence="3" id="KW-1185">Reference proteome</keyword>